<keyword evidence="2" id="KW-0560">Oxidoreductase</keyword>
<dbReference type="Gene3D" id="1.20.1090.10">
    <property type="entry name" value="Dehydroquinate synthase-like - alpha domain"/>
    <property type="match status" value="1"/>
</dbReference>
<dbReference type="SUPFAM" id="SSF56796">
    <property type="entry name" value="Dehydroquinate synthase-like"/>
    <property type="match status" value="1"/>
</dbReference>
<keyword evidence="1" id="KW-0479">Metal-binding</keyword>
<keyword evidence="3" id="KW-0520">NAD</keyword>
<evidence type="ECO:0000256" key="2">
    <source>
        <dbReference type="ARBA" id="ARBA00023002"/>
    </source>
</evidence>
<organism evidence="4">
    <name type="scientific">freshwater metagenome</name>
    <dbReference type="NCBI Taxonomy" id="449393"/>
    <lineage>
        <taxon>unclassified sequences</taxon>
        <taxon>metagenomes</taxon>
        <taxon>ecological metagenomes</taxon>
    </lineage>
</organism>
<gene>
    <name evidence="4" type="ORF">UFOPK3268_01213</name>
</gene>
<dbReference type="GO" id="GO:0016614">
    <property type="term" value="F:oxidoreductase activity, acting on CH-OH group of donors"/>
    <property type="evidence" value="ECO:0007669"/>
    <property type="project" value="InterPro"/>
</dbReference>
<accession>A0A6J7C105</accession>
<dbReference type="GO" id="GO:0046872">
    <property type="term" value="F:metal ion binding"/>
    <property type="evidence" value="ECO:0007669"/>
    <property type="project" value="UniProtKB-KW"/>
</dbReference>
<dbReference type="AlphaFoldDB" id="A0A6J7C105"/>
<dbReference type="PANTHER" id="PTHR43616">
    <property type="entry name" value="GLYCEROL DEHYDROGENASE"/>
    <property type="match status" value="1"/>
</dbReference>
<sequence>MHNGLTTAGPTHAYLHGEKVAFGLVVQLVVEGQSSDEIDTVIRFCRSVGLPTTLGGLGLADADDDTIRVIAERTVAEGETAHNEPFGVSARMIADGIRAADARSRTMA</sequence>
<dbReference type="EMBL" id="CAFBIZ010000163">
    <property type="protein sequence ID" value="CAB4851310.1"/>
    <property type="molecule type" value="Genomic_DNA"/>
</dbReference>
<evidence type="ECO:0000313" key="4">
    <source>
        <dbReference type="EMBL" id="CAB4851310.1"/>
    </source>
</evidence>
<protein>
    <submittedName>
        <fullName evidence="4">Unannotated protein</fullName>
    </submittedName>
</protein>
<name>A0A6J7C105_9ZZZZ</name>
<dbReference type="PANTHER" id="PTHR43616:SF5">
    <property type="entry name" value="GLYCEROL DEHYDROGENASE 1"/>
    <property type="match status" value="1"/>
</dbReference>
<dbReference type="InterPro" id="IPR016205">
    <property type="entry name" value="Glycerol_DH"/>
</dbReference>
<evidence type="ECO:0000256" key="3">
    <source>
        <dbReference type="ARBA" id="ARBA00023027"/>
    </source>
</evidence>
<evidence type="ECO:0000256" key="1">
    <source>
        <dbReference type="ARBA" id="ARBA00022723"/>
    </source>
</evidence>
<reference evidence="4" key="1">
    <citation type="submission" date="2020-05" db="EMBL/GenBank/DDBJ databases">
        <authorList>
            <person name="Chiriac C."/>
            <person name="Salcher M."/>
            <person name="Ghai R."/>
            <person name="Kavagutti S V."/>
        </authorList>
    </citation>
    <scope>NUCLEOTIDE SEQUENCE</scope>
</reference>
<proteinExistence type="predicted"/>